<dbReference type="PROSITE" id="PS51450">
    <property type="entry name" value="LRR"/>
    <property type="match status" value="4"/>
</dbReference>
<dbReference type="InterPro" id="IPR001611">
    <property type="entry name" value="Leu-rich_rpt"/>
</dbReference>
<dbReference type="PANTHER" id="PTHR24366">
    <property type="entry name" value="IG(IMMUNOGLOBULIN) AND LRR(LEUCINE RICH REPEAT) DOMAINS"/>
    <property type="match status" value="1"/>
</dbReference>
<dbReference type="Gene3D" id="3.80.10.10">
    <property type="entry name" value="Ribonuclease Inhibitor"/>
    <property type="match status" value="4"/>
</dbReference>
<dbReference type="AlphaFoldDB" id="A0A2H8TE64"/>
<protein>
    <submittedName>
        <fullName evidence="6">Leucine-rich repeat-containing protein 15</fullName>
    </submittedName>
</protein>
<dbReference type="InterPro" id="IPR026906">
    <property type="entry name" value="LRR_5"/>
</dbReference>
<dbReference type="SUPFAM" id="SSF52058">
    <property type="entry name" value="L domain-like"/>
    <property type="match status" value="1"/>
</dbReference>
<evidence type="ECO:0000256" key="4">
    <source>
        <dbReference type="SAM" id="Phobius"/>
    </source>
</evidence>
<feature type="signal peptide" evidence="5">
    <location>
        <begin position="1"/>
        <end position="24"/>
    </location>
</feature>
<feature type="transmembrane region" description="Helical" evidence="4">
    <location>
        <begin position="541"/>
        <end position="563"/>
    </location>
</feature>
<dbReference type="SMART" id="SM00369">
    <property type="entry name" value="LRR_TYP"/>
    <property type="match status" value="10"/>
</dbReference>
<evidence type="ECO:0000256" key="2">
    <source>
        <dbReference type="ARBA" id="ARBA00022737"/>
    </source>
</evidence>
<evidence type="ECO:0000256" key="1">
    <source>
        <dbReference type="ARBA" id="ARBA00022614"/>
    </source>
</evidence>
<keyword evidence="2" id="KW-0677">Repeat</keyword>
<evidence type="ECO:0000313" key="6">
    <source>
        <dbReference type="EMBL" id="MBW12365.1"/>
    </source>
</evidence>
<reference evidence="6" key="1">
    <citation type="submission" date="2017-10" db="EMBL/GenBank/DDBJ databases">
        <title>Transcriptome Assembly of Sugarcane Aphid Adults.</title>
        <authorList>
            <person name="Scully E.D."/>
            <person name="Palmer N.A."/>
            <person name="Geib S.M."/>
            <person name="Sarath G."/>
            <person name="Sattler S.E."/>
        </authorList>
    </citation>
    <scope>NUCLEOTIDE SEQUENCE</scope>
    <source>
        <tissue evidence="6">Whole body</tissue>
    </source>
</reference>
<keyword evidence="4" id="KW-0812">Transmembrane</keyword>
<sequence length="676" mass="75675">MEVGFIVKMGVAMILLCMAKTTNSKLHDDLLTTEAICPKQCAVCSSIEMLCSGANITDVLNYNMDPQIENLDFSNMTLDFIPLEVSHMTNCKKLNLSTNNIQKIEKNALQNLWNLEDLILSNNSIINIADINPSELFNNTINIKRLNLSNNHITDLGQNYSTILISESLEVLDVSHCKIFSLVGKFVLSGLKKLRYLNLSNNPLLVFNELSSNSITTLNLRGCLLVQLSDDALSGFTNLELLDTSLNDQLFIDNPIQSKSLKTFDISQCSVRIPNIDGMLQVRTVFMNNNRIKRLTAYQFANNSKLINLDLHENHIETVDPLAFYGLSSLLILDLSTNFIVEISWESALATLPVLESLNLSFNFISQVGRLKSNSLRRLNFDHCWIHSIPNGAFVQLEKLNELIISNNPLQMLLPGSFNSSHLSFLDLSYCRISHLISYEFVNSPNLTEIRLTGNRLVALKNGTFNKCTKLKYVDLDDNPWMCDCYSVDFVYMAILANKTTKHSPIDRTPSCLTPDNVTGMLWHVACVNSPVYTRDNRKNFSMAIGVILILCVSGLMAIFVAVHENMKTRQIMRRRRQLDEYGNPDRSGGVGSAGPDEYFDEYAAAAESARKMSQLPSYDEAVMLPKPPQEPRWTKRHSCTQTDDADVRAAPVSPAASGGVYLLLPPPNGLHVTEL</sequence>
<keyword evidence="4" id="KW-1133">Transmembrane helix</keyword>
<evidence type="ECO:0000256" key="5">
    <source>
        <dbReference type="SAM" id="SignalP"/>
    </source>
</evidence>
<keyword evidence="4" id="KW-0472">Membrane</keyword>
<dbReference type="PANTHER" id="PTHR24366:SF96">
    <property type="entry name" value="LEUCINE RICH REPEAT CONTAINING 53"/>
    <property type="match status" value="1"/>
</dbReference>
<proteinExistence type="predicted"/>
<dbReference type="Pfam" id="PF13306">
    <property type="entry name" value="LRR_5"/>
    <property type="match status" value="1"/>
</dbReference>
<evidence type="ECO:0000256" key="3">
    <source>
        <dbReference type="SAM" id="MobiDB-lite"/>
    </source>
</evidence>
<keyword evidence="5" id="KW-0732">Signal</keyword>
<dbReference type="InterPro" id="IPR032675">
    <property type="entry name" value="LRR_dom_sf"/>
</dbReference>
<dbReference type="SUPFAM" id="SSF52047">
    <property type="entry name" value="RNI-like"/>
    <property type="match status" value="1"/>
</dbReference>
<feature type="region of interest" description="Disordered" evidence="3">
    <location>
        <begin position="623"/>
        <end position="645"/>
    </location>
</feature>
<dbReference type="Pfam" id="PF13855">
    <property type="entry name" value="LRR_8"/>
    <property type="match status" value="2"/>
</dbReference>
<gene>
    <name evidence="6" type="primary">Lrrc15_5</name>
</gene>
<organism evidence="6">
    <name type="scientific">Melanaphis sacchari</name>
    <dbReference type="NCBI Taxonomy" id="742174"/>
    <lineage>
        <taxon>Eukaryota</taxon>
        <taxon>Metazoa</taxon>
        <taxon>Ecdysozoa</taxon>
        <taxon>Arthropoda</taxon>
        <taxon>Hexapoda</taxon>
        <taxon>Insecta</taxon>
        <taxon>Pterygota</taxon>
        <taxon>Neoptera</taxon>
        <taxon>Paraneoptera</taxon>
        <taxon>Hemiptera</taxon>
        <taxon>Sternorrhyncha</taxon>
        <taxon>Aphidomorpha</taxon>
        <taxon>Aphidoidea</taxon>
        <taxon>Aphididae</taxon>
        <taxon>Aphidini</taxon>
        <taxon>Melanaphis</taxon>
    </lineage>
</organism>
<dbReference type="EMBL" id="GFXV01000560">
    <property type="protein sequence ID" value="MBW12365.1"/>
    <property type="molecule type" value="Transcribed_RNA"/>
</dbReference>
<name>A0A2H8TE64_9HEMI</name>
<dbReference type="OrthoDB" id="9229163at2759"/>
<keyword evidence="1" id="KW-0433">Leucine-rich repeat</keyword>
<dbReference type="InterPro" id="IPR003591">
    <property type="entry name" value="Leu-rich_rpt_typical-subtyp"/>
</dbReference>
<feature type="chain" id="PRO_5014124914" evidence="5">
    <location>
        <begin position="25"/>
        <end position="676"/>
    </location>
</feature>
<accession>A0A2H8TE64</accession>